<organism evidence="2 3">
    <name type="scientific">Tripterygium wilfordii</name>
    <name type="common">Thunder God vine</name>
    <dbReference type="NCBI Taxonomy" id="458696"/>
    <lineage>
        <taxon>Eukaryota</taxon>
        <taxon>Viridiplantae</taxon>
        <taxon>Streptophyta</taxon>
        <taxon>Embryophyta</taxon>
        <taxon>Tracheophyta</taxon>
        <taxon>Spermatophyta</taxon>
        <taxon>Magnoliopsida</taxon>
        <taxon>eudicotyledons</taxon>
        <taxon>Gunneridae</taxon>
        <taxon>Pentapetalae</taxon>
        <taxon>rosids</taxon>
        <taxon>fabids</taxon>
        <taxon>Celastrales</taxon>
        <taxon>Celastraceae</taxon>
        <taxon>Tripterygium</taxon>
    </lineage>
</organism>
<keyword evidence="3" id="KW-1185">Reference proteome</keyword>
<feature type="compositionally biased region" description="Basic and acidic residues" evidence="1">
    <location>
        <begin position="10"/>
        <end position="29"/>
    </location>
</feature>
<dbReference type="EMBL" id="JAAARO010000005">
    <property type="protein sequence ID" value="KAF5747417.1"/>
    <property type="molecule type" value="Genomic_DNA"/>
</dbReference>
<name>A0A7J7DM62_TRIWF</name>
<dbReference type="InParanoid" id="A0A7J7DM62"/>
<sequence length="128" mass="14125">MLWQESSTEMGERKPEKEEGKGMTEETAKTENGMTETDAGVEAGRGTEEEIEIGIMIMVEIETTGERGTMIGTGTGTATNDGSQGSKFNLVSCRWSHCCLMYHSGEEDLEISQASYSIYMAEETRNYN</sequence>
<feature type="region of interest" description="Disordered" evidence="1">
    <location>
        <begin position="1"/>
        <end position="48"/>
    </location>
</feature>
<evidence type="ECO:0000313" key="2">
    <source>
        <dbReference type="EMBL" id="KAF5747417.1"/>
    </source>
</evidence>
<comment type="caution">
    <text evidence="2">The sequence shown here is derived from an EMBL/GenBank/DDBJ whole genome shotgun (WGS) entry which is preliminary data.</text>
</comment>
<accession>A0A7J7DM62</accession>
<protein>
    <submittedName>
        <fullName evidence="2">Uncharacterized protein</fullName>
    </submittedName>
</protein>
<proteinExistence type="predicted"/>
<reference evidence="2 3" key="1">
    <citation type="journal article" date="2020" name="Nat. Commun.">
        <title>Genome of Tripterygium wilfordii and identification of cytochrome P450 involved in triptolide biosynthesis.</title>
        <authorList>
            <person name="Tu L."/>
            <person name="Su P."/>
            <person name="Zhang Z."/>
            <person name="Gao L."/>
            <person name="Wang J."/>
            <person name="Hu T."/>
            <person name="Zhou J."/>
            <person name="Zhang Y."/>
            <person name="Zhao Y."/>
            <person name="Liu Y."/>
            <person name="Song Y."/>
            <person name="Tong Y."/>
            <person name="Lu Y."/>
            <person name="Yang J."/>
            <person name="Xu C."/>
            <person name="Jia M."/>
            <person name="Peters R.J."/>
            <person name="Huang L."/>
            <person name="Gao W."/>
        </authorList>
    </citation>
    <scope>NUCLEOTIDE SEQUENCE [LARGE SCALE GENOMIC DNA]</scope>
    <source>
        <strain evidence="3">cv. XIE 37</strain>
        <tissue evidence="2">Leaf</tissue>
    </source>
</reference>
<dbReference type="AlphaFoldDB" id="A0A7J7DM62"/>
<gene>
    <name evidence="2" type="ORF">HS088_TW05G00138</name>
</gene>
<evidence type="ECO:0000313" key="3">
    <source>
        <dbReference type="Proteomes" id="UP000593562"/>
    </source>
</evidence>
<evidence type="ECO:0000256" key="1">
    <source>
        <dbReference type="SAM" id="MobiDB-lite"/>
    </source>
</evidence>
<dbReference type="Proteomes" id="UP000593562">
    <property type="component" value="Unassembled WGS sequence"/>
</dbReference>